<dbReference type="AlphaFoldDB" id="A0A8D8GRR7"/>
<sequence length="138" mass="14879">MVFAKAKEITMVGKRTSRICRGTPPSPLDRDTRNTPSGKRRRICQEGCQEPAGSFCGDSGYALGSSKPVPRKVPELDNASTSGSTRGVSSRKVQGNDSGWPVQSGQTGQSNSESCRRRRVAAWHSRTPREPGGCGRRS</sequence>
<dbReference type="EMBL" id="HBUE01175621">
    <property type="protein sequence ID" value="CAG6517601.1"/>
    <property type="molecule type" value="Transcribed_RNA"/>
</dbReference>
<dbReference type="EMBL" id="HBUE01281148">
    <property type="protein sequence ID" value="CAG6569126.1"/>
    <property type="molecule type" value="Transcribed_RNA"/>
</dbReference>
<evidence type="ECO:0000313" key="2">
    <source>
        <dbReference type="EMBL" id="CAG6517601.1"/>
    </source>
</evidence>
<reference evidence="2" key="1">
    <citation type="submission" date="2021-05" db="EMBL/GenBank/DDBJ databases">
        <authorList>
            <person name="Alioto T."/>
            <person name="Alioto T."/>
            <person name="Gomez Garrido J."/>
        </authorList>
    </citation>
    <scope>NUCLEOTIDE SEQUENCE</scope>
</reference>
<proteinExistence type="predicted"/>
<feature type="compositionally biased region" description="Low complexity" evidence="1">
    <location>
        <begin position="80"/>
        <end position="93"/>
    </location>
</feature>
<organism evidence="2">
    <name type="scientific">Culex pipiens</name>
    <name type="common">House mosquito</name>
    <dbReference type="NCBI Taxonomy" id="7175"/>
    <lineage>
        <taxon>Eukaryota</taxon>
        <taxon>Metazoa</taxon>
        <taxon>Ecdysozoa</taxon>
        <taxon>Arthropoda</taxon>
        <taxon>Hexapoda</taxon>
        <taxon>Insecta</taxon>
        <taxon>Pterygota</taxon>
        <taxon>Neoptera</taxon>
        <taxon>Endopterygota</taxon>
        <taxon>Diptera</taxon>
        <taxon>Nematocera</taxon>
        <taxon>Culicoidea</taxon>
        <taxon>Culicidae</taxon>
        <taxon>Culicinae</taxon>
        <taxon>Culicini</taxon>
        <taxon>Culex</taxon>
        <taxon>Culex</taxon>
    </lineage>
</organism>
<name>A0A8D8GRR7_CULPI</name>
<feature type="region of interest" description="Disordered" evidence="1">
    <location>
        <begin position="59"/>
        <end position="138"/>
    </location>
</feature>
<protein>
    <submittedName>
        <fullName evidence="2">(northern house mosquito) hypothetical protein</fullName>
    </submittedName>
</protein>
<feature type="compositionally biased region" description="Polar residues" evidence="1">
    <location>
        <begin position="95"/>
        <end position="113"/>
    </location>
</feature>
<evidence type="ECO:0000256" key="1">
    <source>
        <dbReference type="SAM" id="MobiDB-lite"/>
    </source>
</evidence>
<feature type="region of interest" description="Disordered" evidence="1">
    <location>
        <begin position="15"/>
        <end position="43"/>
    </location>
</feature>
<accession>A0A8D8GRR7</accession>